<evidence type="ECO:0000256" key="2">
    <source>
        <dbReference type="ARBA" id="ARBA00007145"/>
    </source>
</evidence>
<dbReference type="SUPFAM" id="SSF56317">
    <property type="entry name" value="Carbon-nitrogen hydrolase"/>
    <property type="match status" value="1"/>
</dbReference>
<dbReference type="CDD" id="cd00553">
    <property type="entry name" value="NAD_synthase"/>
    <property type="match status" value="1"/>
</dbReference>
<evidence type="ECO:0000256" key="8">
    <source>
        <dbReference type="PIRNR" id="PIRNR006630"/>
    </source>
</evidence>
<accession>A0A0G3EJT0</accession>
<feature type="binding site" evidence="7">
    <location>
        <position position="530"/>
    </location>
    <ligand>
        <name>deamido-NAD(+)</name>
        <dbReference type="ChEBI" id="CHEBI:58437"/>
        <note>ligand shared between two neighboring subunits</note>
    </ligand>
</feature>
<dbReference type="GO" id="GO:0003952">
    <property type="term" value="F:NAD+ synthase (glutamine-hydrolyzing) activity"/>
    <property type="evidence" value="ECO:0007669"/>
    <property type="project" value="UniProtKB-UniRule"/>
</dbReference>
<evidence type="ECO:0000256" key="4">
    <source>
        <dbReference type="ARBA" id="ARBA00022741"/>
    </source>
</evidence>
<name>A0A0G3EJT0_9BURK</name>
<dbReference type="STRING" id="445709.ABW99_02060"/>
<dbReference type="Pfam" id="PF02540">
    <property type="entry name" value="NAD_synthase"/>
    <property type="match status" value="1"/>
</dbReference>
<dbReference type="Pfam" id="PF00795">
    <property type="entry name" value="CN_hydrolase"/>
    <property type="match status" value="1"/>
</dbReference>
<comment type="catalytic activity">
    <reaction evidence="7 8">
        <text>deamido-NAD(+) + L-glutamine + ATP + H2O = L-glutamate + AMP + diphosphate + NAD(+) + H(+)</text>
        <dbReference type="Rhea" id="RHEA:24384"/>
        <dbReference type="ChEBI" id="CHEBI:15377"/>
        <dbReference type="ChEBI" id="CHEBI:15378"/>
        <dbReference type="ChEBI" id="CHEBI:29985"/>
        <dbReference type="ChEBI" id="CHEBI:30616"/>
        <dbReference type="ChEBI" id="CHEBI:33019"/>
        <dbReference type="ChEBI" id="CHEBI:57540"/>
        <dbReference type="ChEBI" id="CHEBI:58359"/>
        <dbReference type="ChEBI" id="CHEBI:58437"/>
        <dbReference type="ChEBI" id="CHEBI:456215"/>
        <dbReference type="EC" id="6.3.5.1"/>
    </reaction>
</comment>
<evidence type="ECO:0000256" key="7">
    <source>
        <dbReference type="HAMAP-Rule" id="MF_02090"/>
    </source>
</evidence>
<feature type="active site" description="Proton acceptor; for glutaminase activity" evidence="7">
    <location>
        <position position="43"/>
    </location>
</feature>
<dbReference type="Gene3D" id="3.40.50.620">
    <property type="entry name" value="HUPs"/>
    <property type="match status" value="1"/>
</dbReference>
<dbReference type="InterPro" id="IPR036526">
    <property type="entry name" value="C-N_Hydrolase_sf"/>
</dbReference>
<dbReference type="InterPro" id="IPR003694">
    <property type="entry name" value="NAD_synthase"/>
</dbReference>
<dbReference type="OrthoDB" id="8817375at2"/>
<dbReference type="KEGG" id="ptx:ABW99_02060"/>
<evidence type="ECO:0000256" key="3">
    <source>
        <dbReference type="ARBA" id="ARBA00022598"/>
    </source>
</evidence>
<keyword evidence="5 7" id="KW-0067">ATP-binding</keyword>
<feature type="binding site" evidence="7">
    <location>
        <begin position="303"/>
        <end position="310"/>
    </location>
    <ligand>
        <name>ATP</name>
        <dbReference type="ChEBI" id="CHEBI:30616"/>
    </ligand>
</feature>
<dbReference type="NCBIfam" id="NF010588">
    <property type="entry name" value="PRK13981.1"/>
    <property type="match status" value="1"/>
</dbReference>
<dbReference type="InterPro" id="IPR014445">
    <property type="entry name" value="Gln-dep_NAD_synthase"/>
</dbReference>
<organism evidence="11 12">
    <name type="scientific">Pandoraea thiooxydans</name>
    <dbReference type="NCBI Taxonomy" id="445709"/>
    <lineage>
        <taxon>Bacteria</taxon>
        <taxon>Pseudomonadati</taxon>
        <taxon>Pseudomonadota</taxon>
        <taxon>Betaproteobacteria</taxon>
        <taxon>Burkholderiales</taxon>
        <taxon>Burkholderiaceae</taxon>
        <taxon>Pandoraea</taxon>
    </lineage>
</organism>
<dbReference type="PROSITE" id="PS50263">
    <property type="entry name" value="CN_HYDROLASE"/>
    <property type="match status" value="1"/>
</dbReference>
<comment type="function">
    <text evidence="7">Catalyzes the ATP-dependent amidation of deamido-NAD to form NAD. Uses L-glutamine as a nitrogen source.</text>
</comment>
<comment type="caution">
    <text evidence="7">Lacks conserved residue(s) required for the propagation of feature annotation.</text>
</comment>
<keyword evidence="3 7" id="KW-0436">Ligase</keyword>
<evidence type="ECO:0000313" key="11">
    <source>
        <dbReference type="EMBL" id="AKJ67195.1"/>
    </source>
</evidence>
<feature type="domain" description="CN hydrolase" evidence="10">
    <location>
        <begin position="3"/>
        <end position="262"/>
    </location>
</feature>
<dbReference type="GO" id="GO:0005524">
    <property type="term" value="F:ATP binding"/>
    <property type="evidence" value="ECO:0007669"/>
    <property type="project" value="UniProtKB-UniRule"/>
</dbReference>
<dbReference type="GO" id="GO:0004359">
    <property type="term" value="F:glutaminase activity"/>
    <property type="evidence" value="ECO:0007669"/>
    <property type="project" value="InterPro"/>
</dbReference>
<feature type="binding site" evidence="7">
    <location>
        <position position="410"/>
    </location>
    <ligand>
        <name>ATP</name>
        <dbReference type="ChEBI" id="CHEBI:30616"/>
    </ligand>
</feature>
<feature type="binding site" evidence="7">
    <location>
        <position position="198"/>
    </location>
    <ligand>
        <name>L-glutamine</name>
        <dbReference type="ChEBI" id="CHEBI:58359"/>
    </ligand>
</feature>
<dbReference type="UniPathway" id="UPA00253">
    <property type="reaction ID" value="UER00334"/>
</dbReference>
<dbReference type="InterPro" id="IPR022310">
    <property type="entry name" value="NAD/GMP_synthase"/>
</dbReference>
<dbReference type="HAMAP" id="MF_02090">
    <property type="entry name" value="NadE_glutamine_dep"/>
    <property type="match status" value="1"/>
</dbReference>
<dbReference type="RefSeq" id="WP_047212732.1">
    <property type="nucleotide sequence ID" value="NZ_CP011568.3"/>
</dbReference>
<dbReference type="PANTHER" id="PTHR23090:SF9">
    <property type="entry name" value="GLUTAMINE-DEPENDENT NAD(+) SYNTHETASE"/>
    <property type="match status" value="1"/>
</dbReference>
<sequence length="559" mass="60693">MKTRIALAQLNCIVGDFAGNAARILAAAETAFAGGAHLLLTPELALTGYPPEDLLLRPAFYDGCRAQLEQLTQDLLRFPGLHVVVGHPWLPAGAAPRTNDLSANGGMAHGAGYNAVSVLADGAVLATYLKHELPNTEVFDEKRYFAVGQEPVVIELNGLRMGLTICEDVWHPAVAARAKAAGAQLLLVPNASPYHLDKENLRLDVTRARVAETGLPLVYVNLVGGQDELVFDGGSFVLDAAGEVVARMPLFEEGLALVDFDGARALPADIAPTRSLEAKVYAALTIGVRDYVNKNGFPGVIVGLSGGVDSALVLALACDALGADRVRAVMMPSRYTADISWLDARDMAARLGVRYDEIPIAPMVDAFGGALADEFKGLPEDATEENIQARIRGTLLMALSNKYGSIVLTTGNKSEMAVGYCTLYGDMAGGFAVIKDIAKTLVYRLCEYRNRSADFARREVIPERILTRAPSAELRENQKDQDSLPPYDVLDAIMRMYMEDNRSLADIIAAGYSEADVRRVTRLIKINEYKRRQAPVGIRVTHRAFGRDWRYPITSKFQE</sequence>
<dbReference type="AlphaFoldDB" id="A0A0G3EJT0"/>
<evidence type="ECO:0000256" key="6">
    <source>
        <dbReference type="ARBA" id="ARBA00023027"/>
    </source>
</evidence>
<dbReference type="EMBL" id="CP011568">
    <property type="protein sequence ID" value="AKJ67195.1"/>
    <property type="molecule type" value="Genomic_DNA"/>
</dbReference>
<gene>
    <name evidence="7" type="primary">nadE</name>
    <name evidence="11" type="ORF">ABW99_02060</name>
</gene>
<dbReference type="GO" id="GO:0005737">
    <property type="term" value="C:cytoplasm"/>
    <property type="evidence" value="ECO:0007669"/>
    <property type="project" value="InterPro"/>
</dbReference>
<dbReference type="PANTHER" id="PTHR23090">
    <property type="entry name" value="NH 3 /GLUTAMINE-DEPENDENT NAD + SYNTHETASE"/>
    <property type="match status" value="1"/>
</dbReference>
<reference evidence="12" key="1">
    <citation type="submission" date="2015-06" db="EMBL/GenBank/DDBJ databases">
        <authorList>
            <person name="Lim Y.L."/>
            <person name="Ee R."/>
            <person name="Yong D."/>
            <person name="How K.Y."/>
            <person name="Yin W.F."/>
            <person name="Chan K.G."/>
        </authorList>
    </citation>
    <scope>NUCLEOTIDE SEQUENCE [LARGE SCALE GENOMIC DNA]</scope>
    <source>
        <strain evidence="12">DSM 25325</strain>
    </source>
</reference>
<dbReference type="GO" id="GO:0008795">
    <property type="term" value="F:NAD+ synthase activity"/>
    <property type="evidence" value="ECO:0007669"/>
    <property type="project" value="UniProtKB-UniRule"/>
</dbReference>
<dbReference type="NCBIfam" id="TIGR00552">
    <property type="entry name" value="nadE"/>
    <property type="match status" value="1"/>
</dbReference>
<feature type="active site" description="For glutaminase activity" evidence="7">
    <location>
        <position position="130"/>
    </location>
</feature>
<evidence type="ECO:0000313" key="12">
    <source>
        <dbReference type="Proteomes" id="UP000036700"/>
    </source>
</evidence>
<feature type="binding site" evidence="7">
    <location>
        <position position="192"/>
    </location>
    <ligand>
        <name>L-glutamine</name>
        <dbReference type="ChEBI" id="CHEBI:58359"/>
    </ligand>
</feature>
<dbReference type="InterPro" id="IPR014729">
    <property type="entry name" value="Rossmann-like_a/b/a_fold"/>
</dbReference>
<dbReference type="PIRSF" id="PIRSF006630">
    <property type="entry name" value="NADS_GAT"/>
    <property type="match status" value="1"/>
</dbReference>
<dbReference type="Proteomes" id="UP000036700">
    <property type="component" value="Chromosome"/>
</dbReference>
<feature type="active site" description="Nucleophile; for glutaminase activity" evidence="7">
    <location>
        <position position="166"/>
    </location>
</feature>
<comment type="pathway">
    <text evidence="1 7 8">Cofactor biosynthesis; NAD(+) biosynthesis; NAD(+) from deamido-NAD(+) (L-Gln route): step 1/1.</text>
</comment>
<dbReference type="EC" id="6.3.5.1" evidence="7 8"/>
<keyword evidence="12" id="KW-1185">Reference proteome</keyword>
<proteinExistence type="inferred from homology"/>
<evidence type="ECO:0000256" key="1">
    <source>
        <dbReference type="ARBA" id="ARBA00005188"/>
    </source>
</evidence>
<dbReference type="SUPFAM" id="SSF52402">
    <property type="entry name" value="Adenine nucleotide alpha hydrolases-like"/>
    <property type="match status" value="1"/>
</dbReference>
<dbReference type="InterPro" id="IPR003010">
    <property type="entry name" value="C-N_Hydrolase"/>
</dbReference>
<dbReference type="GO" id="GO:0009435">
    <property type="term" value="P:NAD+ biosynthetic process"/>
    <property type="evidence" value="ECO:0007669"/>
    <property type="project" value="UniProtKB-UniRule"/>
</dbReference>
<dbReference type="CDD" id="cd07570">
    <property type="entry name" value="GAT_Gln-NAD-synth"/>
    <property type="match status" value="1"/>
</dbReference>
<comment type="similarity">
    <text evidence="2 7 8">In the C-terminal section; belongs to the NAD synthetase family.</text>
</comment>
<dbReference type="FunFam" id="3.40.50.620:FF:000106">
    <property type="entry name" value="Glutamine-dependent NAD(+) synthetase"/>
    <property type="match status" value="1"/>
</dbReference>
<feature type="binding site" evidence="7">
    <location>
        <position position="386"/>
    </location>
    <ligand>
        <name>deamido-NAD(+)</name>
        <dbReference type="ChEBI" id="CHEBI:58437"/>
        <note>ligand shared between two neighboring subunits</note>
    </ligand>
</feature>
<keyword evidence="6 7" id="KW-0520">NAD</keyword>
<dbReference type="Gene3D" id="3.60.110.10">
    <property type="entry name" value="Carbon-nitrogen hydrolase"/>
    <property type="match status" value="1"/>
</dbReference>
<protein>
    <recommendedName>
        <fullName evidence="7 8">Glutamine-dependent NAD(+) synthetase</fullName>
        <ecNumber evidence="7 8">6.3.5.1</ecNumber>
    </recommendedName>
    <alternativeName>
        <fullName evidence="7 8">NAD(+) synthase [glutamine-hydrolyzing]</fullName>
    </alternativeName>
</protein>
<keyword evidence="4 7" id="KW-0547">Nucleotide-binding</keyword>
<evidence type="ECO:0000259" key="10">
    <source>
        <dbReference type="PROSITE" id="PS50263"/>
    </source>
</evidence>
<dbReference type="PATRIC" id="fig|445709.3.peg.449"/>
<evidence type="ECO:0000256" key="9">
    <source>
        <dbReference type="RuleBase" id="RU003811"/>
    </source>
</evidence>
<evidence type="ECO:0000256" key="5">
    <source>
        <dbReference type="ARBA" id="ARBA00022840"/>
    </source>
</evidence>
<comment type="similarity">
    <text evidence="9">Belongs to the NAD synthetase family.</text>
</comment>
<feature type="binding site" evidence="7">
    <location>
        <position position="415"/>
    </location>
    <ligand>
        <name>deamido-NAD(+)</name>
        <dbReference type="ChEBI" id="CHEBI:58437"/>
        <note>ligand shared between two neighboring subunits</note>
    </ligand>
</feature>